<reference evidence="8" key="4">
    <citation type="journal article" date="2018" name="Nat. Plants">
        <title>Whole-genome landscape of Medicago truncatula symbiotic genes.</title>
        <authorList>
            <person name="Pecrix Y."/>
            <person name="Staton S.E."/>
            <person name="Sallet E."/>
            <person name="Lelandais-Briere C."/>
            <person name="Moreau S."/>
            <person name="Carrere S."/>
            <person name="Blein T."/>
            <person name="Jardinaud M.F."/>
            <person name="Latrasse D."/>
            <person name="Zouine M."/>
            <person name="Zahm M."/>
            <person name="Kreplak J."/>
            <person name="Mayjonade B."/>
            <person name="Satge C."/>
            <person name="Perez M."/>
            <person name="Cauet S."/>
            <person name="Marande W."/>
            <person name="Chantry-Darmon C."/>
            <person name="Lopez-Roques C."/>
            <person name="Bouchez O."/>
            <person name="Berard A."/>
            <person name="Debelle F."/>
            <person name="Munos S."/>
            <person name="Bendahmane A."/>
            <person name="Berges H."/>
            <person name="Niebel A."/>
            <person name="Buitink J."/>
            <person name="Frugier F."/>
            <person name="Benhamed M."/>
            <person name="Crespi M."/>
            <person name="Gouzy J."/>
            <person name="Gamas P."/>
        </authorList>
    </citation>
    <scope>NUCLEOTIDE SEQUENCE [LARGE SCALE GENOMIC DNA]</scope>
    <source>
        <strain evidence="8">cv. Jemalong A17</strain>
    </source>
</reference>
<protein>
    <submittedName>
        <fullName evidence="4">ATP synthase alpha/beta family, beta-barrel domain protein</fullName>
    </submittedName>
    <submittedName>
        <fullName evidence="5">Putative H(+)-transporting two-sector ATPase</fullName>
        <ecNumber evidence="5">3.6.3.14</ecNumber>
    </submittedName>
</protein>
<dbReference type="Proteomes" id="UP000265566">
    <property type="component" value="Chromosome 3"/>
</dbReference>
<organism evidence="4 7">
    <name type="scientific">Medicago truncatula</name>
    <name type="common">Barrel medic</name>
    <name type="synonym">Medicago tribuloides</name>
    <dbReference type="NCBI Taxonomy" id="3880"/>
    <lineage>
        <taxon>Eukaryota</taxon>
        <taxon>Viridiplantae</taxon>
        <taxon>Streptophyta</taxon>
        <taxon>Embryophyta</taxon>
        <taxon>Tracheophyta</taxon>
        <taxon>Spermatophyta</taxon>
        <taxon>Magnoliopsida</taxon>
        <taxon>eudicotyledons</taxon>
        <taxon>Gunneridae</taxon>
        <taxon>Pentapetalae</taxon>
        <taxon>rosids</taxon>
        <taxon>fabids</taxon>
        <taxon>Fabales</taxon>
        <taxon>Fabaceae</taxon>
        <taxon>Papilionoideae</taxon>
        <taxon>50 kb inversion clade</taxon>
        <taxon>NPAAA clade</taxon>
        <taxon>Hologalegina</taxon>
        <taxon>IRL clade</taxon>
        <taxon>Trifolieae</taxon>
        <taxon>Medicago</taxon>
    </lineage>
</organism>
<dbReference type="SUPFAM" id="SSF50615">
    <property type="entry name" value="N-terminal domain of alpha and beta subunits of F1 ATP synthase"/>
    <property type="match status" value="1"/>
</dbReference>
<comment type="similarity">
    <text evidence="1">Belongs to the ATPase alpha/beta chains family.</text>
</comment>
<evidence type="ECO:0000313" key="4">
    <source>
        <dbReference type="EMBL" id="AES73094.2"/>
    </source>
</evidence>
<evidence type="ECO:0000256" key="2">
    <source>
        <dbReference type="ARBA" id="ARBA00022448"/>
    </source>
</evidence>
<dbReference type="GO" id="GO:0016787">
    <property type="term" value="F:hydrolase activity"/>
    <property type="evidence" value="ECO:0007669"/>
    <property type="project" value="UniProtKB-KW"/>
</dbReference>
<evidence type="ECO:0000256" key="3">
    <source>
        <dbReference type="SAM" id="Phobius"/>
    </source>
</evidence>
<evidence type="ECO:0000313" key="6">
    <source>
        <dbReference type="EnsemblPlants" id="AES73094"/>
    </source>
</evidence>
<dbReference type="PaxDb" id="3880-AES73094"/>
<evidence type="ECO:0000256" key="1">
    <source>
        <dbReference type="ARBA" id="ARBA00008936"/>
    </source>
</evidence>
<dbReference type="Gene3D" id="2.40.10.170">
    <property type="match status" value="1"/>
</dbReference>
<evidence type="ECO:0000313" key="8">
    <source>
        <dbReference type="Proteomes" id="UP000265566"/>
    </source>
</evidence>
<gene>
    <name evidence="4" type="ordered locus">MTR_3g099550</name>
    <name evidence="5" type="ORF">MtrunA17_Chr3g0132421</name>
</gene>
<dbReference type="Gramene" id="rna18698">
    <property type="protein sequence ID" value="RHN70144.1"/>
    <property type="gene ID" value="gene18698"/>
</dbReference>
<keyword evidence="3" id="KW-0812">Transmembrane</keyword>
<dbReference type="AlphaFoldDB" id="G7J3Z9"/>
<dbReference type="EnsemblPlants" id="AES73094">
    <property type="protein sequence ID" value="AES73094"/>
    <property type="gene ID" value="MTR_3g099550"/>
</dbReference>
<evidence type="ECO:0000313" key="7">
    <source>
        <dbReference type="Proteomes" id="UP000002051"/>
    </source>
</evidence>
<reference evidence="6" key="3">
    <citation type="submission" date="2015-04" db="UniProtKB">
        <authorList>
            <consortium name="EnsemblPlants"/>
        </authorList>
    </citation>
    <scope>IDENTIFICATION</scope>
    <source>
        <strain evidence="6">cv. Jemalong A17</strain>
    </source>
</reference>
<reference evidence="4 7" key="1">
    <citation type="journal article" date="2011" name="Nature">
        <title>The Medicago genome provides insight into the evolution of rhizobial symbioses.</title>
        <authorList>
            <person name="Young N.D."/>
            <person name="Debelle F."/>
            <person name="Oldroyd G.E."/>
            <person name="Geurts R."/>
            <person name="Cannon S.B."/>
            <person name="Udvardi M.K."/>
            <person name="Benedito V.A."/>
            <person name="Mayer K.F."/>
            <person name="Gouzy J."/>
            <person name="Schoof H."/>
            <person name="Van de Peer Y."/>
            <person name="Proost S."/>
            <person name="Cook D.R."/>
            <person name="Meyers B.C."/>
            <person name="Spannagl M."/>
            <person name="Cheung F."/>
            <person name="De Mita S."/>
            <person name="Krishnakumar V."/>
            <person name="Gundlach H."/>
            <person name="Zhou S."/>
            <person name="Mudge J."/>
            <person name="Bharti A.K."/>
            <person name="Murray J.D."/>
            <person name="Naoumkina M.A."/>
            <person name="Rosen B."/>
            <person name="Silverstein K.A."/>
            <person name="Tang H."/>
            <person name="Rombauts S."/>
            <person name="Zhao P.X."/>
            <person name="Zhou P."/>
            <person name="Barbe V."/>
            <person name="Bardou P."/>
            <person name="Bechner M."/>
            <person name="Bellec A."/>
            <person name="Berger A."/>
            <person name="Berges H."/>
            <person name="Bidwell S."/>
            <person name="Bisseling T."/>
            <person name="Choisne N."/>
            <person name="Couloux A."/>
            <person name="Denny R."/>
            <person name="Deshpande S."/>
            <person name="Dai X."/>
            <person name="Doyle J.J."/>
            <person name="Dudez A.M."/>
            <person name="Farmer A.D."/>
            <person name="Fouteau S."/>
            <person name="Franken C."/>
            <person name="Gibelin C."/>
            <person name="Gish J."/>
            <person name="Goldstein S."/>
            <person name="Gonzalez A.J."/>
            <person name="Green P.J."/>
            <person name="Hallab A."/>
            <person name="Hartog M."/>
            <person name="Hua A."/>
            <person name="Humphray S.J."/>
            <person name="Jeong D.H."/>
            <person name="Jing Y."/>
            <person name="Jocker A."/>
            <person name="Kenton S.M."/>
            <person name="Kim D.J."/>
            <person name="Klee K."/>
            <person name="Lai H."/>
            <person name="Lang C."/>
            <person name="Lin S."/>
            <person name="Macmil S.L."/>
            <person name="Magdelenat G."/>
            <person name="Matthews L."/>
            <person name="McCorrison J."/>
            <person name="Monaghan E.L."/>
            <person name="Mun J.H."/>
            <person name="Najar F.Z."/>
            <person name="Nicholson C."/>
            <person name="Noirot C."/>
            <person name="O'Bleness M."/>
            <person name="Paule C.R."/>
            <person name="Poulain J."/>
            <person name="Prion F."/>
            <person name="Qin B."/>
            <person name="Qu C."/>
            <person name="Retzel E.F."/>
            <person name="Riddle C."/>
            <person name="Sallet E."/>
            <person name="Samain S."/>
            <person name="Samson N."/>
            <person name="Sanders I."/>
            <person name="Saurat O."/>
            <person name="Scarpelli C."/>
            <person name="Schiex T."/>
            <person name="Segurens B."/>
            <person name="Severin A.J."/>
            <person name="Sherrier D.J."/>
            <person name="Shi R."/>
            <person name="Sims S."/>
            <person name="Singer S.R."/>
            <person name="Sinharoy S."/>
            <person name="Sterck L."/>
            <person name="Viollet A."/>
            <person name="Wang B.B."/>
            <person name="Wang K."/>
            <person name="Wang M."/>
            <person name="Wang X."/>
            <person name="Warfsmann J."/>
            <person name="Weissenbach J."/>
            <person name="White D.D."/>
            <person name="White J.D."/>
            <person name="Wiley G.B."/>
            <person name="Wincker P."/>
            <person name="Xing Y."/>
            <person name="Yang L."/>
            <person name="Yao Z."/>
            <person name="Ying F."/>
            <person name="Zhai J."/>
            <person name="Zhou L."/>
            <person name="Zuber A."/>
            <person name="Denarie J."/>
            <person name="Dixon R.A."/>
            <person name="May G.D."/>
            <person name="Schwartz D.C."/>
            <person name="Rogers J."/>
            <person name="Quetier F."/>
            <person name="Town C.D."/>
            <person name="Roe B.A."/>
        </authorList>
    </citation>
    <scope>NUCLEOTIDE SEQUENCE [LARGE SCALE GENOMIC DNA]</scope>
    <source>
        <strain evidence="4">A17</strain>
        <strain evidence="6 7">cv. Jemalong A17</strain>
    </source>
</reference>
<feature type="transmembrane region" description="Helical" evidence="3">
    <location>
        <begin position="79"/>
        <end position="99"/>
    </location>
</feature>
<name>G7J3Z9_MEDTR</name>
<keyword evidence="2" id="KW-0813">Transport</keyword>
<reference evidence="4 7" key="2">
    <citation type="journal article" date="2014" name="BMC Genomics">
        <title>An improved genome release (version Mt4.0) for the model legume Medicago truncatula.</title>
        <authorList>
            <person name="Tang H."/>
            <person name="Krishnakumar V."/>
            <person name="Bidwell S."/>
            <person name="Rosen B."/>
            <person name="Chan A."/>
            <person name="Zhou S."/>
            <person name="Gentzbittel L."/>
            <person name="Childs K.L."/>
            <person name="Yandell M."/>
            <person name="Gundlach H."/>
            <person name="Mayer K.F."/>
            <person name="Schwartz D.C."/>
            <person name="Town C.D."/>
        </authorList>
    </citation>
    <scope>GENOME REANNOTATION</scope>
    <source>
        <strain evidence="6 7">cv. Jemalong A17</strain>
    </source>
</reference>
<sequence>MSLQERERSVMFVKLLVPSLTALKVLDYSSRLVLELTQHLGEGVVRTIAMDATEVGNCNLYWRGGTVPILLTLDVFVLFWSRLLQFVLVFLLSMFVVICKEYHASG</sequence>
<proteinExistence type="inferred from homology"/>
<keyword evidence="5" id="KW-0378">Hydrolase</keyword>
<dbReference type="InterPro" id="IPR036121">
    <property type="entry name" value="ATPase_F1/V1/A1_a/bsu_N_sf"/>
</dbReference>
<keyword evidence="3" id="KW-0472">Membrane</keyword>
<dbReference type="GO" id="GO:1902600">
    <property type="term" value="P:proton transmembrane transport"/>
    <property type="evidence" value="ECO:0007669"/>
    <property type="project" value="InterPro"/>
</dbReference>
<dbReference type="EMBL" id="CM001219">
    <property type="protein sequence ID" value="AES73094.2"/>
    <property type="molecule type" value="Genomic_DNA"/>
</dbReference>
<dbReference type="EMBL" id="PSQE01000003">
    <property type="protein sequence ID" value="RHN70144.1"/>
    <property type="molecule type" value="Genomic_DNA"/>
</dbReference>
<dbReference type="EC" id="3.6.3.14" evidence="5"/>
<accession>A0A0C3VNZ7</accession>
<reference evidence="5" key="5">
    <citation type="journal article" date="2018" name="Nat. Plants">
        <title>Whole-genome landscape of Medicago truncatula symbiotic genes.</title>
        <authorList>
            <person name="Pecrix Y."/>
            <person name="Gamas P."/>
            <person name="Carrere S."/>
        </authorList>
    </citation>
    <scope>NUCLEOTIDE SEQUENCE</scope>
    <source>
        <tissue evidence="5">Leaves</tissue>
    </source>
</reference>
<evidence type="ECO:0000313" key="5">
    <source>
        <dbReference type="EMBL" id="RHN70144.1"/>
    </source>
</evidence>
<dbReference type="Proteomes" id="UP000002051">
    <property type="component" value="Chromosome 3"/>
</dbReference>
<keyword evidence="7" id="KW-1185">Reference proteome</keyword>
<accession>G7J3Z9</accession>
<keyword evidence="3" id="KW-1133">Transmembrane helix</keyword>
<dbReference type="HOGENOM" id="CLU_2227115_0_0_1"/>
<dbReference type="GO" id="GO:0046034">
    <property type="term" value="P:ATP metabolic process"/>
    <property type="evidence" value="ECO:0007669"/>
    <property type="project" value="InterPro"/>
</dbReference>